<accession>A0ACC6P1F1</accession>
<keyword evidence="2" id="KW-1185">Reference proteome</keyword>
<reference evidence="1" key="1">
    <citation type="submission" date="2023-10" db="EMBL/GenBank/DDBJ databases">
        <title>Amphibacter perezi, gen. nov., sp. nov. a novel taxa of the family Comamonadaceae, class Betaproteobacteria isolated from the skin microbiota of Pelophylax perezi from different populations.</title>
        <authorList>
            <person name="Costa S."/>
            <person name="Proenca D.N."/>
            <person name="Lopes I."/>
            <person name="Morais P.V."/>
        </authorList>
    </citation>
    <scope>NUCLEOTIDE SEQUENCE</scope>
    <source>
        <strain evidence="1">SL12-8</strain>
    </source>
</reference>
<gene>
    <name evidence="1" type="ORF">RV045_06450</name>
</gene>
<evidence type="ECO:0000313" key="2">
    <source>
        <dbReference type="Proteomes" id="UP001364695"/>
    </source>
</evidence>
<keyword evidence="1" id="KW-0675">Receptor</keyword>
<organism evidence="1 2">
    <name type="scientific">Amphibiibacter pelophylacis</name>
    <dbReference type="NCBI Taxonomy" id="1799477"/>
    <lineage>
        <taxon>Bacteria</taxon>
        <taxon>Pseudomonadati</taxon>
        <taxon>Pseudomonadota</taxon>
        <taxon>Betaproteobacteria</taxon>
        <taxon>Burkholderiales</taxon>
        <taxon>Sphaerotilaceae</taxon>
        <taxon>Amphibiibacter</taxon>
    </lineage>
</organism>
<proteinExistence type="predicted"/>
<evidence type="ECO:0000313" key="1">
    <source>
        <dbReference type="EMBL" id="MEJ7138069.1"/>
    </source>
</evidence>
<sequence>MIRPNLPLACVALAASATFSTGAWAQLEAVRVTGTVSKVGSVSLYDARSTSAVSAQQMQDAGVTKLDEALRGEAGVLSQPYGSDNGNDWFKVRGFDAVNYQDGIRQIKDGYYWASTEPWGLEAVELIRGPSSSLYGDASPGGIINSVSKRPTRKPLTQAFVSLASPLGLSAGVDVSRAWQNDADVRYRVVGLVSRRDGSVDRSAMNRFYLAPSLALQLSPQTQLTLLASAQRDSGQRTSGFLPAEGTLVPAAGGTIRPGTNLGEPGYDRLSRDQFSLGYELTHQFSPATTLVQNARVQAQSLFLRSSYAGFGLASDGASVDRGLVFRDGTAYSAIVDTRLLHRWSWGGVKNQSLVGVESQANRIQGLSQDLFSGFGQPISIFSPVYGNYTPIDPALNKRSQDRSGRLGVYAQNQSQWGPWRAALGVRHDWVRTLQRDLSQGSSQSYSQQQTSWSGSLMYLADSGLAPYAQFSQSFQPLLVTGDAGQFYRPVIGQQTELGLKYRFEAGKTALALFDITEKNPLITVGGASQKQGADSRVRGLEWSGDVRLNSALAASASFTWTDAQRDGARAPLIPRQAATLGLDYTVAGGALAGLRLQPSLRYVGASTGSVSVGGQFGTAQVPSYTVVDVAAQYPITSRWTGQLNVSNLANRQYVSACDYFCYYGQERTVSVQANYRF</sequence>
<dbReference type="Proteomes" id="UP001364695">
    <property type="component" value="Unassembled WGS sequence"/>
</dbReference>
<dbReference type="EMBL" id="JAWDIE010000008">
    <property type="protein sequence ID" value="MEJ7138069.1"/>
    <property type="molecule type" value="Genomic_DNA"/>
</dbReference>
<protein>
    <submittedName>
        <fullName evidence="1">TonB-dependent siderophore receptor</fullName>
    </submittedName>
</protein>
<comment type="caution">
    <text evidence="1">The sequence shown here is derived from an EMBL/GenBank/DDBJ whole genome shotgun (WGS) entry which is preliminary data.</text>
</comment>
<name>A0ACC6P1F1_9BURK</name>